<dbReference type="RefSeq" id="WP_136410635.1">
    <property type="nucleotide sequence ID" value="NZ_CP039393.1"/>
</dbReference>
<dbReference type="AlphaFoldDB" id="A0A4P7VJV9"/>
<proteinExistence type="predicted"/>
<protein>
    <submittedName>
        <fullName evidence="1">Kinase</fullName>
    </submittedName>
</protein>
<dbReference type="EMBL" id="CP039393">
    <property type="protein sequence ID" value="QCD36080.1"/>
    <property type="molecule type" value="Genomic_DNA"/>
</dbReference>
<dbReference type="OrthoDB" id="7054050at2"/>
<name>A0A4P7VJV9_9BACT</name>
<organism evidence="1 2">
    <name type="scientific">Muribaculum gordoncarteri</name>
    <dbReference type="NCBI Taxonomy" id="2530390"/>
    <lineage>
        <taxon>Bacteria</taxon>
        <taxon>Pseudomonadati</taxon>
        <taxon>Bacteroidota</taxon>
        <taxon>Bacteroidia</taxon>
        <taxon>Bacteroidales</taxon>
        <taxon>Muribaculaceae</taxon>
        <taxon>Muribaculum</taxon>
    </lineage>
</organism>
<reference evidence="1 2" key="1">
    <citation type="submission" date="2019-02" db="EMBL/GenBank/DDBJ databases">
        <title>Isolation and identification of novel species under the genus Muribaculum.</title>
        <authorList>
            <person name="Miyake S."/>
            <person name="Ding Y."/>
            <person name="Low A."/>
            <person name="Soh M."/>
            <person name="Seedorf H."/>
        </authorList>
    </citation>
    <scope>NUCLEOTIDE SEQUENCE [LARGE SCALE GENOMIC DNA]</scope>
    <source>
        <strain evidence="1 2">TLL-A4</strain>
    </source>
</reference>
<keyword evidence="2" id="KW-1185">Reference proteome</keyword>
<sequence length="339" mass="39292">MNLLYYPYINLPDTEWTIRTLLYHDNVSAIVPAQYFHEPERYEPFMREAVQNELITPVNPMNVLDNPWEVSRMFDEYLNQNKSILKRRRLPIQRNGISHIHAGKYSFRENGIHMHDDKLNDGVFYNLIQMGLAEQIDDYWYGVEPKTAYELMTFLTSVVACKIDYQPVTDRITGKCFSTIYAQNKDVELRTRQYKRDLILKEMIPYPKQIDLTHLRRFKDRHHDLLTAFSNKVEQIALNPTITPESPLFTMVLDEMKAAKEELSARMNESHLGDIVFGTICGTIAAGLGFLASPVLGAIPGLLNAIYSACRIERPESTIDQTGLKYLALVDKRLRRKSR</sequence>
<accession>A0A4P7VJV9</accession>
<evidence type="ECO:0000313" key="2">
    <source>
        <dbReference type="Proteomes" id="UP000297031"/>
    </source>
</evidence>
<dbReference type="KEGG" id="mgod:E7746_09410"/>
<evidence type="ECO:0000313" key="1">
    <source>
        <dbReference type="EMBL" id="QCD36080.1"/>
    </source>
</evidence>
<keyword evidence="1" id="KW-0808">Transferase</keyword>
<dbReference type="GO" id="GO:0016301">
    <property type="term" value="F:kinase activity"/>
    <property type="evidence" value="ECO:0007669"/>
    <property type="project" value="UniProtKB-KW"/>
</dbReference>
<keyword evidence="1" id="KW-0418">Kinase</keyword>
<gene>
    <name evidence="1" type="ORF">E7746_09410</name>
</gene>
<dbReference type="Proteomes" id="UP000297031">
    <property type="component" value="Chromosome"/>
</dbReference>